<gene>
    <name evidence="5" type="ORF">MNOR_LOCUS15620</name>
</gene>
<dbReference type="Proteomes" id="UP001497623">
    <property type="component" value="Unassembled WGS sequence"/>
</dbReference>
<dbReference type="Gene3D" id="1.25.40.20">
    <property type="entry name" value="Ankyrin repeat-containing domain"/>
    <property type="match status" value="2"/>
</dbReference>
<evidence type="ECO:0000256" key="2">
    <source>
        <dbReference type="ARBA" id="ARBA00023043"/>
    </source>
</evidence>
<protein>
    <submittedName>
        <fullName evidence="5">Uncharacterized protein</fullName>
    </submittedName>
</protein>
<dbReference type="EMBL" id="CAXKWB010009851">
    <property type="protein sequence ID" value="CAL4096202.1"/>
    <property type="molecule type" value="Genomic_DNA"/>
</dbReference>
<keyword evidence="6" id="KW-1185">Reference proteome</keyword>
<feature type="repeat" description="ANK" evidence="3">
    <location>
        <begin position="51"/>
        <end position="83"/>
    </location>
</feature>
<evidence type="ECO:0000256" key="4">
    <source>
        <dbReference type="SAM" id="Coils"/>
    </source>
</evidence>
<proteinExistence type="predicted"/>
<evidence type="ECO:0000256" key="1">
    <source>
        <dbReference type="ARBA" id="ARBA00022737"/>
    </source>
</evidence>
<evidence type="ECO:0000256" key="3">
    <source>
        <dbReference type="PROSITE-ProRule" id="PRU00023"/>
    </source>
</evidence>
<reference evidence="5 6" key="1">
    <citation type="submission" date="2024-05" db="EMBL/GenBank/DDBJ databases">
        <authorList>
            <person name="Wallberg A."/>
        </authorList>
    </citation>
    <scope>NUCLEOTIDE SEQUENCE [LARGE SCALE GENOMIC DNA]</scope>
</reference>
<dbReference type="SUPFAM" id="SSF48403">
    <property type="entry name" value="Ankyrin repeat"/>
    <property type="match status" value="1"/>
</dbReference>
<dbReference type="PROSITE" id="PS50297">
    <property type="entry name" value="ANK_REP_REGION"/>
    <property type="match status" value="1"/>
</dbReference>
<dbReference type="PROSITE" id="PS50088">
    <property type="entry name" value="ANK_REPEAT"/>
    <property type="match status" value="3"/>
</dbReference>
<dbReference type="PANTHER" id="PTHR24201:SF2">
    <property type="entry name" value="ANKYRIN REPEAT DOMAIN-CONTAINING PROTEIN 42"/>
    <property type="match status" value="1"/>
</dbReference>
<feature type="repeat" description="ANK" evidence="3">
    <location>
        <begin position="118"/>
        <end position="150"/>
    </location>
</feature>
<feature type="coiled-coil region" evidence="4">
    <location>
        <begin position="230"/>
        <end position="320"/>
    </location>
</feature>
<keyword evidence="1" id="KW-0677">Repeat</keyword>
<keyword evidence="2 3" id="KW-0040">ANK repeat</keyword>
<dbReference type="InterPro" id="IPR036770">
    <property type="entry name" value="Ankyrin_rpt-contain_sf"/>
</dbReference>
<sequence>MEWLSTLFPDKNSRLCTAVSKGDYKGVESALLDGANPNMSMPLDHIQRKYQGATMLTVAVERGDANVVTTLLKAKAKTEERGNRVKAPLAMAIELGNNNIAVKLLDCGADVHSRELVIGTLPIHNAALKGFVKIAKILQAYGSDLYAVDYSGQTSLHYAAMRGNKAMAEWLVKNGIYVAAVRDDGYCAAAYAESHGYNDLARWLYSCKVDPGDAVAKLWIQEHKIAAKNMSSLEIENAKLSSSIETLQQQLQIITKNIIDKENENSQLTSQVKETSSQMKNLQRQLQNAEKCNRDLEIENIQLKLQVEKTSRQNKVLQQQIM</sequence>
<keyword evidence="4" id="KW-0175">Coiled coil</keyword>
<dbReference type="SMART" id="SM00248">
    <property type="entry name" value="ANK"/>
    <property type="match status" value="5"/>
</dbReference>
<name>A0AAV2QPJ1_MEGNR</name>
<dbReference type="GO" id="GO:0005634">
    <property type="term" value="C:nucleus"/>
    <property type="evidence" value="ECO:0007669"/>
    <property type="project" value="TreeGrafter"/>
</dbReference>
<accession>A0AAV2QPJ1</accession>
<evidence type="ECO:0000313" key="5">
    <source>
        <dbReference type="EMBL" id="CAL4096202.1"/>
    </source>
</evidence>
<feature type="repeat" description="ANK" evidence="3">
    <location>
        <begin position="151"/>
        <end position="183"/>
    </location>
</feature>
<comment type="caution">
    <text evidence="5">The sequence shown here is derived from an EMBL/GenBank/DDBJ whole genome shotgun (WGS) entry which is preliminary data.</text>
</comment>
<dbReference type="Gene3D" id="1.20.5.340">
    <property type="match status" value="1"/>
</dbReference>
<dbReference type="Pfam" id="PF12796">
    <property type="entry name" value="Ank_2"/>
    <property type="match status" value="2"/>
</dbReference>
<organism evidence="5 6">
    <name type="scientific">Meganyctiphanes norvegica</name>
    <name type="common">Northern krill</name>
    <name type="synonym">Thysanopoda norvegica</name>
    <dbReference type="NCBI Taxonomy" id="48144"/>
    <lineage>
        <taxon>Eukaryota</taxon>
        <taxon>Metazoa</taxon>
        <taxon>Ecdysozoa</taxon>
        <taxon>Arthropoda</taxon>
        <taxon>Crustacea</taxon>
        <taxon>Multicrustacea</taxon>
        <taxon>Malacostraca</taxon>
        <taxon>Eumalacostraca</taxon>
        <taxon>Eucarida</taxon>
        <taxon>Euphausiacea</taxon>
        <taxon>Euphausiidae</taxon>
        <taxon>Meganyctiphanes</taxon>
    </lineage>
</organism>
<dbReference type="InterPro" id="IPR050776">
    <property type="entry name" value="Ank_Repeat/CDKN_Inhibitor"/>
</dbReference>
<dbReference type="AlphaFoldDB" id="A0AAV2QPJ1"/>
<feature type="non-terminal residue" evidence="5">
    <location>
        <position position="322"/>
    </location>
</feature>
<dbReference type="PANTHER" id="PTHR24201">
    <property type="entry name" value="ANK_REP_REGION DOMAIN-CONTAINING PROTEIN"/>
    <property type="match status" value="1"/>
</dbReference>
<dbReference type="InterPro" id="IPR002110">
    <property type="entry name" value="Ankyrin_rpt"/>
</dbReference>
<evidence type="ECO:0000313" key="6">
    <source>
        <dbReference type="Proteomes" id="UP001497623"/>
    </source>
</evidence>